<dbReference type="Proteomes" id="UP000781958">
    <property type="component" value="Unassembled WGS sequence"/>
</dbReference>
<sequence>MHDHSVHRRRGILIRLRKVVEGYERHGQDGVALVRGLRYELAVRATEVNGDACAFPACPCSKADCVSRPRPQSAGASPRSDPPLHSRVRL</sequence>
<keyword evidence="3" id="KW-1185">Reference proteome</keyword>
<dbReference type="EMBL" id="JAGINP010000024">
    <property type="protein sequence ID" value="MBP2295824.1"/>
    <property type="molecule type" value="Genomic_DNA"/>
</dbReference>
<reference evidence="2 3" key="1">
    <citation type="submission" date="2021-03" db="EMBL/GenBank/DDBJ databases">
        <title>Genomic Encyclopedia of Type Strains, Phase III (KMG-III): the genomes of soil and plant-associated and newly described type strains.</title>
        <authorList>
            <person name="Whitman W."/>
        </authorList>
    </citation>
    <scope>NUCLEOTIDE SEQUENCE [LARGE SCALE GENOMIC DNA]</scope>
    <source>
        <strain evidence="2 3">IMMIB AFH-6</strain>
    </source>
</reference>
<evidence type="ECO:0000256" key="1">
    <source>
        <dbReference type="SAM" id="MobiDB-lite"/>
    </source>
</evidence>
<comment type="caution">
    <text evidence="2">The sequence shown here is derived from an EMBL/GenBank/DDBJ whole genome shotgun (WGS) entry which is preliminary data.</text>
</comment>
<accession>A0ABS4STE6</accession>
<feature type="region of interest" description="Disordered" evidence="1">
    <location>
        <begin position="64"/>
        <end position="90"/>
    </location>
</feature>
<name>A0ABS4STE6_9PROT</name>
<protein>
    <submittedName>
        <fullName evidence="2">Uncharacterized protein</fullName>
    </submittedName>
</protein>
<organism evidence="2 3">
    <name type="scientific">Azospirillum rugosum</name>
    <dbReference type="NCBI Taxonomy" id="416170"/>
    <lineage>
        <taxon>Bacteria</taxon>
        <taxon>Pseudomonadati</taxon>
        <taxon>Pseudomonadota</taxon>
        <taxon>Alphaproteobacteria</taxon>
        <taxon>Rhodospirillales</taxon>
        <taxon>Azospirillaceae</taxon>
        <taxon>Azospirillum</taxon>
    </lineage>
</organism>
<gene>
    <name evidence="2" type="ORF">J2851_005637</name>
</gene>
<evidence type="ECO:0000313" key="2">
    <source>
        <dbReference type="EMBL" id="MBP2295824.1"/>
    </source>
</evidence>
<evidence type="ECO:0000313" key="3">
    <source>
        <dbReference type="Proteomes" id="UP000781958"/>
    </source>
</evidence>
<proteinExistence type="predicted"/>